<proteinExistence type="predicted"/>
<accession>A0A3S9VT16</accession>
<dbReference type="EMBL" id="CP032819">
    <property type="protein sequence ID" value="AZS29621.1"/>
    <property type="molecule type" value="Genomic_DNA"/>
</dbReference>
<organism evidence="1 2">
    <name type="scientific">Butyricimonas faecalis</name>
    <dbReference type="NCBI Taxonomy" id="2093856"/>
    <lineage>
        <taxon>Bacteria</taxon>
        <taxon>Pseudomonadati</taxon>
        <taxon>Bacteroidota</taxon>
        <taxon>Bacteroidia</taxon>
        <taxon>Bacteroidales</taxon>
        <taxon>Odoribacteraceae</taxon>
        <taxon>Butyricimonas</taxon>
    </lineage>
</organism>
<name>A0A3S9VT16_9BACT</name>
<dbReference type="Proteomes" id="UP000270673">
    <property type="component" value="Chromosome"/>
</dbReference>
<evidence type="ECO:0000313" key="2">
    <source>
        <dbReference type="Proteomes" id="UP000270673"/>
    </source>
</evidence>
<keyword evidence="2" id="KW-1185">Reference proteome</keyword>
<dbReference type="KEGG" id="buy:D8S85_08725"/>
<dbReference type="RefSeq" id="WP_127074974.1">
    <property type="nucleotide sequence ID" value="NZ_CP032819.1"/>
</dbReference>
<reference evidence="1 2" key="1">
    <citation type="submission" date="2018-10" db="EMBL/GenBank/DDBJ databases">
        <title>Butyricimonas faecalis sp. nov., isolated from human faeces and emended description of the genus Butyricimonas.</title>
        <authorList>
            <person name="Le Roy T."/>
            <person name="Van der Smissen P."/>
            <person name="Paquot A."/>
            <person name="Delzenne N."/>
            <person name="Muccioli G."/>
            <person name="Collet J.-F."/>
            <person name="Cani P.D."/>
        </authorList>
    </citation>
    <scope>NUCLEOTIDE SEQUENCE [LARGE SCALE GENOMIC DNA]</scope>
    <source>
        <strain evidence="1 2">H184</strain>
    </source>
</reference>
<evidence type="ECO:0000313" key="1">
    <source>
        <dbReference type="EMBL" id="AZS29621.1"/>
    </source>
</evidence>
<gene>
    <name evidence="1" type="ORF">D8S85_08725</name>
</gene>
<sequence length="204" mass="24400">MLFAELCYQIFEESTSCYHQKDCVDAEMVNPYEYKSIEYYLFLKNWIDAIQWHLEDMIRELDIEPVKALEIKRRIDQLNQRRTDLVELLDGYFWNKYKDVKTLSSATVNTESPAWAIDRLSILCLKIYHMSQETQRGEVTQVHVKACEDKLSVLLEQKRDLIRAIDQLLDDIETGHKYMKVYKQMKMYNDPELNPVLYRKGQEL</sequence>
<dbReference type="Pfam" id="PF14063">
    <property type="entry name" value="DUF4254"/>
    <property type="match status" value="1"/>
</dbReference>
<dbReference type="InterPro" id="IPR025350">
    <property type="entry name" value="DUF4254"/>
</dbReference>
<dbReference type="AlphaFoldDB" id="A0A3S9VT16"/>
<dbReference type="OrthoDB" id="9805817at2"/>
<protein>
    <submittedName>
        <fullName evidence="1">DUF4254 domain-containing protein</fullName>
    </submittedName>
</protein>